<dbReference type="PANTHER" id="PTHR45796">
    <property type="entry name" value="FORKHEAD BOX P, ISOFORM C"/>
    <property type="match status" value="1"/>
</dbReference>
<feature type="compositionally biased region" description="Polar residues" evidence="1">
    <location>
        <begin position="1"/>
        <end position="28"/>
    </location>
</feature>
<evidence type="ECO:0008006" key="3">
    <source>
        <dbReference type="Google" id="ProtNLM"/>
    </source>
</evidence>
<feature type="region of interest" description="Disordered" evidence="1">
    <location>
        <begin position="1"/>
        <end position="44"/>
    </location>
</feature>
<proteinExistence type="predicted"/>
<reference evidence="2" key="1">
    <citation type="submission" date="2023-03" db="UniProtKB">
        <authorList>
            <consortium name="Ensembl"/>
        </authorList>
    </citation>
    <scope>IDENTIFICATION</scope>
</reference>
<accession>A0A8C4LIU9</accession>
<evidence type="ECO:0000256" key="1">
    <source>
        <dbReference type="SAM" id="MobiDB-lite"/>
    </source>
</evidence>
<dbReference type="PANTHER" id="PTHR45796:SF1">
    <property type="entry name" value="FORKHEAD BOX PROTEIN P2"/>
    <property type="match status" value="1"/>
</dbReference>
<name>A0A8C4LIU9_EQUAS</name>
<evidence type="ECO:0000313" key="2">
    <source>
        <dbReference type="Ensembl" id="ENSEASP00005012619.1"/>
    </source>
</evidence>
<dbReference type="AlphaFoldDB" id="A0A8C4LIU9"/>
<dbReference type="GO" id="GO:0000978">
    <property type="term" value="F:RNA polymerase II cis-regulatory region sequence-specific DNA binding"/>
    <property type="evidence" value="ECO:0007669"/>
    <property type="project" value="TreeGrafter"/>
</dbReference>
<protein>
    <recommendedName>
        <fullName evidence="3">Forkhead box P2</fullName>
    </recommendedName>
</protein>
<dbReference type="Ensembl" id="ENSEAST00005013708.1">
    <property type="protein sequence ID" value="ENSEASP00005012619.1"/>
    <property type="gene ID" value="ENSEASG00005008807.1"/>
</dbReference>
<dbReference type="GO" id="GO:0001227">
    <property type="term" value="F:DNA-binding transcription repressor activity, RNA polymerase II-specific"/>
    <property type="evidence" value="ECO:0007669"/>
    <property type="project" value="TreeGrafter"/>
</dbReference>
<dbReference type="InterPro" id="IPR050998">
    <property type="entry name" value="FOXP"/>
</dbReference>
<sequence length="175" mass="19341">MMQESATETISNSSMNQNGMSTLSSQLDAGSRDGRSSGDTSSEVSTVELLHLQQQQALQAARQLLLQQQTSGLKSPKSGDKQRPLQVPVSVAMMTPQVITPQQMQQILQQQVLSPQQLQALLQQQQAVMLQQVMWVTCFGVLTRHRKYAPMLTVPWAYLTIHSPLEGTASQHART</sequence>
<dbReference type="OMA" id="WVLFCNI"/>
<organism evidence="2">
    <name type="scientific">Equus asinus asinus</name>
    <dbReference type="NCBI Taxonomy" id="83772"/>
    <lineage>
        <taxon>Eukaryota</taxon>
        <taxon>Metazoa</taxon>
        <taxon>Chordata</taxon>
        <taxon>Craniata</taxon>
        <taxon>Vertebrata</taxon>
        <taxon>Euteleostomi</taxon>
        <taxon>Mammalia</taxon>
        <taxon>Eutheria</taxon>
        <taxon>Laurasiatheria</taxon>
        <taxon>Perissodactyla</taxon>
        <taxon>Equidae</taxon>
        <taxon>Equus</taxon>
    </lineage>
</organism>
<dbReference type="GO" id="GO:0005634">
    <property type="term" value="C:nucleus"/>
    <property type="evidence" value="ECO:0007669"/>
    <property type="project" value="TreeGrafter"/>
</dbReference>